<name>A0A0A3IX67_9BACL</name>
<dbReference type="SUPFAM" id="SSF51569">
    <property type="entry name" value="Aldolase"/>
    <property type="match status" value="1"/>
</dbReference>
<dbReference type="Pfam" id="PF01116">
    <property type="entry name" value="F_bP_aldolase"/>
    <property type="match status" value="1"/>
</dbReference>
<dbReference type="EMBL" id="JPVQ01000049">
    <property type="protein sequence ID" value="KGR89359.1"/>
    <property type="molecule type" value="Genomic_DNA"/>
</dbReference>
<comment type="caution">
    <text evidence="4">The sequence shown here is derived from an EMBL/GenBank/DDBJ whole genome shotgun (WGS) entry which is preliminary data.</text>
</comment>
<dbReference type="GO" id="GO:0008270">
    <property type="term" value="F:zinc ion binding"/>
    <property type="evidence" value="ECO:0007669"/>
    <property type="project" value="InterPro"/>
</dbReference>
<keyword evidence="5" id="KW-1185">Reference proteome</keyword>
<feature type="binding site" evidence="2">
    <location>
        <begin position="206"/>
        <end position="208"/>
    </location>
    <ligand>
        <name>dihydroxyacetone phosphate</name>
        <dbReference type="ChEBI" id="CHEBI:57642"/>
    </ligand>
</feature>
<dbReference type="PANTHER" id="PTHR30304">
    <property type="entry name" value="D-TAGATOSE-1,6-BISPHOSPHATE ALDOLASE"/>
    <property type="match status" value="1"/>
</dbReference>
<sequence length="285" mass="31222">MLVTLKESLAYATKHQFGIGAFSVASIEMIQGAVRAAEDLKAPIILQIAEVRLKQSPLHLIGPAMIAAAKQSSVPIVVHLDHGLTEETILQALELGFTSVMYDGSHEKLEVNISNSKKIHRLAMQYHASFEAEVGKVGGSEDGSEEIEMLSTSVQDAARFVEEVAVDALAVAYGNAHGVYKGEPKLQFDRLDEIRKKVNVPLVLHGGSGISKEDFQKSIQLGVRKINVATSTFQSVQQSVNQNAPFNDYYGLHTQLIQGAYENVSRHIRMFNSHHQIKEGGLQHV</sequence>
<dbReference type="eggNOG" id="COG0191">
    <property type="taxonomic scope" value="Bacteria"/>
</dbReference>
<proteinExistence type="predicted"/>
<evidence type="ECO:0000256" key="3">
    <source>
        <dbReference type="PIRSR" id="PIRSR001359-3"/>
    </source>
</evidence>
<dbReference type="NCBIfam" id="TIGR00167">
    <property type="entry name" value="cbbA"/>
    <property type="match status" value="1"/>
</dbReference>
<dbReference type="InterPro" id="IPR013785">
    <property type="entry name" value="Aldolase_TIM"/>
</dbReference>
<dbReference type="CDD" id="cd00947">
    <property type="entry name" value="TBP_aldolase_IIB"/>
    <property type="match status" value="1"/>
</dbReference>
<dbReference type="PANTHER" id="PTHR30304:SF0">
    <property type="entry name" value="D-TAGATOSE-1,6-BISPHOSPHATE ALDOLASE SUBUNIT GATY-RELATED"/>
    <property type="match status" value="1"/>
</dbReference>
<reference evidence="4 5" key="1">
    <citation type="submission" date="2014-02" db="EMBL/GenBank/DDBJ databases">
        <title>Draft genome sequence of Lysinibacillus massiliensis CCUG 49529.</title>
        <authorList>
            <person name="Zhang F."/>
            <person name="Wang G."/>
            <person name="Zhang L."/>
        </authorList>
    </citation>
    <scope>NUCLEOTIDE SEQUENCE [LARGE SCALE GENOMIC DNA]</scope>
    <source>
        <strain evidence="4 5">CCUG 49529</strain>
    </source>
</reference>
<comment type="cofactor">
    <cofactor evidence="3">
        <name>Zn(2+)</name>
        <dbReference type="ChEBI" id="CHEBI:29105"/>
    </cofactor>
    <text evidence="3">Binds 2 Zn(2+) ions per subunit. One is catalytic and the other provides a structural contribution.</text>
</comment>
<dbReference type="EC" id="4.1.2.13" evidence="4"/>
<dbReference type="Gene3D" id="3.20.20.70">
    <property type="entry name" value="Aldolase class I"/>
    <property type="match status" value="1"/>
</dbReference>
<keyword evidence="3" id="KW-0862">Zinc</keyword>
<feature type="binding site" evidence="3">
    <location>
        <position position="177"/>
    </location>
    <ligand>
        <name>Zn(2+)</name>
        <dbReference type="ChEBI" id="CHEBI:29105"/>
        <label>1</label>
        <note>catalytic</note>
    </ligand>
</feature>
<feature type="binding site" evidence="2">
    <location>
        <position position="178"/>
    </location>
    <ligand>
        <name>dihydroxyacetone phosphate</name>
        <dbReference type="ChEBI" id="CHEBI:57642"/>
    </ligand>
</feature>
<feature type="binding site" evidence="2">
    <location>
        <begin position="227"/>
        <end position="230"/>
    </location>
    <ligand>
        <name>dihydroxyacetone phosphate</name>
        <dbReference type="ChEBI" id="CHEBI:57642"/>
    </ligand>
</feature>
<gene>
    <name evidence="4" type="ORF">CD30_17255</name>
</gene>
<protein>
    <submittedName>
        <fullName evidence="4">Fructose-bisphosphate aldolase</fullName>
        <ecNumber evidence="4">4.1.2.13</ecNumber>
    </submittedName>
</protein>
<evidence type="ECO:0000256" key="1">
    <source>
        <dbReference type="PIRSR" id="PIRSR001359-1"/>
    </source>
</evidence>
<feature type="binding site" evidence="3">
    <location>
        <position position="205"/>
    </location>
    <ligand>
        <name>Zn(2+)</name>
        <dbReference type="ChEBI" id="CHEBI:29105"/>
        <label>1</label>
        <note>catalytic</note>
    </ligand>
</feature>
<keyword evidence="3" id="KW-0479">Metal-binding</keyword>
<dbReference type="NCBIfam" id="NF005288">
    <property type="entry name" value="PRK06806.1"/>
    <property type="match status" value="1"/>
</dbReference>
<evidence type="ECO:0000256" key="2">
    <source>
        <dbReference type="PIRSR" id="PIRSR001359-2"/>
    </source>
</evidence>
<feature type="binding site" evidence="3">
    <location>
        <position position="133"/>
    </location>
    <ligand>
        <name>Zn(2+)</name>
        <dbReference type="ChEBI" id="CHEBI:29105"/>
        <label>2</label>
    </ligand>
</feature>
<accession>A0A0A3IX67</accession>
<feature type="active site" description="Proton donor" evidence="1">
    <location>
        <position position="81"/>
    </location>
</feature>
<dbReference type="OrthoDB" id="9803995at2"/>
<dbReference type="InterPro" id="IPR050246">
    <property type="entry name" value="Class_II_FBP_aldolase"/>
</dbReference>
<organism evidence="4 5">
    <name type="scientific">Ureibacillus massiliensis 4400831 = CIP 108448 = CCUG 49529</name>
    <dbReference type="NCBI Taxonomy" id="1211035"/>
    <lineage>
        <taxon>Bacteria</taxon>
        <taxon>Bacillati</taxon>
        <taxon>Bacillota</taxon>
        <taxon>Bacilli</taxon>
        <taxon>Bacillales</taxon>
        <taxon>Caryophanaceae</taxon>
        <taxon>Ureibacillus</taxon>
    </lineage>
</organism>
<dbReference type="PIRSF" id="PIRSF001359">
    <property type="entry name" value="F_bP_aldolase_II"/>
    <property type="match status" value="1"/>
</dbReference>
<dbReference type="GO" id="GO:0004332">
    <property type="term" value="F:fructose-bisphosphate aldolase activity"/>
    <property type="evidence" value="ECO:0007669"/>
    <property type="project" value="UniProtKB-EC"/>
</dbReference>
<dbReference type="RefSeq" id="WP_036179418.1">
    <property type="nucleotide sequence ID" value="NZ_AVCZ01000049.1"/>
</dbReference>
<evidence type="ECO:0000313" key="4">
    <source>
        <dbReference type="EMBL" id="KGR89359.1"/>
    </source>
</evidence>
<keyword evidence="4" id="KW-0456">Lyase</keyword>
<dbReference type="GO" id="GO:0005975">
    <property type="term" value="P:carbohydrate metabolic process"/>
    <property type="evidence" value="ECO:0007669"/>
    <property type="project" value="InterPro"/>
</dbReference>
<dbReference type="AlphaFoldDB" id="A0A0A3IX67"/>
<feature type="binding site" evidence="3">
    <location>
        <position position="82"/>
    </location>
    <ligand>
        <name>Zn(2+)</name>
        <dbReference type="ChEBI" id="CHEBI:29105"/>
        <label>1</label>
        <note>catalytic</note>
    </ligand>
</feature>
<feature type="binding site" evidence="3">
    <location>
        <position position="103"/>
    </location>
    <ligand>
        <name>Zn(2+)</name>
        <dbReference type="ChEBI" id="CHEBI:29105"/>
        <label>2</label>
    </ligand>
</feature>
<evidence type="ECO:0000313" key="5">
    <source>
        <dbReference type="Proteomes" id="UP000030595"/>
    </source>
</evidence>
<dbReference type="InterPro" id="IPR000771">
    <property type="entry name" value="FBA_II"/>
</dbReference>
<dbReference type="Proteomes" id="UP000030595">
    <property type="component" value="Unassembled WGS sequence"/>
</dbReference>